<reference evidence="1" key="1">
    <citation type="journal article" date="2015" name="Nature">
        <title>Complex archaea that bridge the gap between prokaryotes and eukaryotes.</title>
        <authorList>
            <person name="Spang A."/>
            <person name="Saw J.H."/>
            <person name="Jorgensen S.L."/>
            <person name="Zaremba-Niedzwiedzka K."/>
            <person name="Martijn J."/>
            <person name="Lind A.E."/>
            <person name="van Eijk R."/>
            <person name="Schleper C."/>
            <person name="Guy L."/>
            <person name="Ettema T.J."/>
        </authorList>
    </citation>
    <scope>NUCLEOTIDE SEQUENCE</scope>
</reference>
<sequence>MPDTDLTIRDNVLPMLSPSEVV</sequence>
<comment type="caution">
    <text evidence="1">The sequence shown here is derived from an EMBL/GenBank/DDBJ whole genome shotgun (WGS) entry which is preliminary data.</text>
</comment>
<proteinExistence type="predicted"/>
<evidence type="ECO:0000313" key="1">
    <source>
        <dbReference type="EMBL" id="KKL25684.1"/>
    </source>
</evidence>
<feature type="non-terminal residue" evidence="1">
    <location>
        <position position="22"/>
    </location>
</feature>
<protein>
    <submittedName>
        <fullName evidence="1">Uncharacterized protein</fullName>
    </submittedName>
</protein>
<accession>A0A0F9BUX3</accession>
<dbReference type="EMBL" id="LAZR01036125">
    <property type="protein sequence ID" value="KKL25684.1"/>
    <property type="molecule type" value="Genomic_DNA"/>
</dbReference>
<organism evidence="1">
    <name type="scientific">marine sediment metagenome</name>
    <dbReference type="NCBI Taxonomy" id="412755"/>
    <lineage>
        <taxon>unclassified sequences</taxon>
        <taxon>metagenomes</taxon>
        <taxon>ecological metagenomes</taxon>
    </lineage>
</organism>
<gene>
    <name evidence="1" type="ORF">LCGC14_2402810</name>
</gene>
<name>A0A0F9BUX3_9ZZZZ</name>
<dbReference type="AlphaFoldDB" id="A0A0F9BUX3"/>